<sequence length="123" mass="12849">MRRMLTTPLISIVFLGLLTFLCTGALVAGEVAPADANGPAKALGGYAIQIAENENQPFCAGSACNCYNCMTLGCQMSWADFHVACQEDGPCTLFNSIMSCLFAIGGSCTLPYGLACQVTATAY</sequence>
<dbReference type="GeneID" id="36844178"/>
<organism evidence="1">
    <name type="scientific">Pandoravirus quercus</name>
    <dbReference type="NCBI Taxonomy" id="2107709"/>
    <lineage>
        <taxon>Viruses</taxon>
        <taxon>Pandoravirus</taxon>
    </lineage>
</organism>
<dbReference type="EMBL" id="MG011689">
    <property type="protein sequence ID" value="AVK75037.1"/>
    <property type="molecule type" value="Genomic_DNA"/>
</dbReference>
<evidence type="ECO:0000313" key="1">
    <source>
        <dbReference type="EMBL" id="AVK75037.1"/>
    </source>
</evidence>
<accession>A0A2U7U9B1</accession>
<dbReference type="RefSeq" id="YP_009483306.1">
    <property type="nucleotide sequence ID" value="NC_037667.1"/>
</dbReference>
<reference evidence="1" key="1">
    <citation type="journal article" date="2018" name="Nat. Commun.">
        <title>Diversity and evolution of the emerging Pandoraviridae family.</title>
        <authorList>
            <person name="Legendre M."/>
            <person name="Fabre E."/>
            <person name="Poirot O."/>
            <person name="Jeudy S."/>
            <person name="Lartigue A."/>
            <person name="Alempic J.M."/>
            <person name="Beucher L."/>
            <person name="Philippe N."/>
            <person name="Bertaux L."/>
            <person name="Christo-Foroux E."/>
            <person name="Labadie K."/>
            <person name="Coute Y."/>
            <person name="Abergel C."/>
            <person name="Claverie J.M."/>
        </authorList>
    </citation>
    <scope>NUCLEOTIDE SEQUENCE [LARGE SCALE GENOMIC DNA]</scope>
    <source>
        <strain evidence="1">Quercus</strain>
    </source>
</reference>
<proteinExistence type="predicted"/>
<protein>
    <submittedName>
        <fullName evidence="1">Uncharacterized protein</fullName>
    </submittedName>
</protein>
<name>A0A2U7U9B1_9VIRU</name>
<gene>
    <name evidence="1" type="ORF">pqer_cds_615</name>
</gene>
<dbReference type="Proteomes" id="UP000248852">
    <property type="component" value="Segment"/>
</dbReference>
<dbReference type="KEGG" id="vg:36844178"/>